<feature type="transmembrane region" description="Helical" evidence="1">
    <location>
        <begin position="342"/>
        <end position="360"/>
    </location>
</feature>
<dbReference type="AlphaFoldDB" id="A0A494TAE6"/>
<gene>
    <name evidence="2" type="ORF">D3Y57_11130</name>
</gene>
<feature type="transmembrane region" description="Helical" evidence="1">
    <location>
        <begin position="21"/>
        <end position="43"/>
    </location>
</feature>
<keyword evidence="1" id="KW-0812">Transmembrane</keyword>
<protein>
    <submittedName>
        <fullName evidence="2">AcrB/AcrD/AcrF family protein</fullName>
    </submittedName>
</protein>
<name>A0A494TAE6_SPHPE</name>
<dbReference type="RefSeq" id="WP_121153043.1">
    <property type="nucleotide sequence ID" value="NZ_CP032829.1"/>
</dbReference>
<feature type="transmembrane region" description="Helical" evidence="1">
    <location>
        <begin position="427"/>
        <end position="447"/>
    </location>
</feature>
<proteinExistence type="predicted"/>
<organism evidence="2 3">
    <name type="scientific">Sphingomonas paeninsulae</name>
    <dbReference type="NCBI Taxonomy" id="2319844"/>
    <lineage>
        <taxon>Bacteria</taxon>
        <taxon>Pseudomonadati</taxon>
        <taxon>Pseudomonadota</taxon>
        <taxon>Alphaproteobacteria</taxon>
        <taxon>Sphingomonadales</taxon>
        <taxon>Sphingomonadaceae</taxon>
        <taxon>Sphingomonas</taxon>
    </lineage>
</organism>
<feature type="transmembrane region" description="Helical" evidence="1">
    <location>
        <begin position="140"/>
        <end position="160"/>
    </location>
</feature>
<feature type="transmembrane region" description="Helical" evidence="1">
    <location>
        <begin position="233"/>
        <end position="252"/>
    </location>
</feature>
<feature type="transmembrane region" description="Helical" evidence="1">
    <location>
        <begin position="372"/>
        <end position="391"/>
    </location>
</feature>
<dbReference type="Proteomes" id="UP000276254">
    <property type="component" value="Chromosome"/>
</dbReference>
<evidence type="ECO:0000313" key="2">
    <source>
        <dbReference type="EMBL" id="AYJ86419.1"/>
    </source>
</evidence>
<keyword evidence="1" id="KW-1133">Transmembrane helix</keyword>
<feature type="transmembrane region" description="Helical" evidence="1">
    <location>
        <begin position="111"/>
        <end position="131"/>
    </location>
</feature>
<dbReference type="OrthoDB" id="1082056at2"/>
<feature type="transmembrane region" description="Helical" evidence="1">
    <location>
        <begin position="291"/>
        <end position="309"/>
    </location>
</feature>
<sequence>MSVIPDAVPEGRIYHWLRWQTLIWIIACAFMLYFRWAAIHWYSLPDTDDNMRMAQVHALLNGQGWYDLRQYKLNPPLGFDIHWSRLVDLPIAGIELLVRPFAGTAVAEKTAAAIAPMLPLWVAMAAMGLAVRRLVARDSFAVAAGLILCCSSAMLMFSPLRVDHHGWQLAMLVLTIAGLADRNTMRGGLTMGLSSAVSLTIGLELMPFLVIAGAASVLRWVWDMDEAARLRGYALALAGGCALGYAGFTSYASSVARCDVLSPVWLSAMVTAGVLAFGLSYLTAANTRIRLGAAAIGGAFLVAAFALVWPQCLGRPEQISPELASKWFNNIREAKPLYTQPWTTFVMVVALPVVGVIGSFWTAWHARAQGRFGAWAPVALVSLVSLLLVLWQTRQGPAAQLMAVPGATALVWYLVPKFRNSGSMLMRTVGVVAVILLVSGVAVPVAVDQFPAAPVTARSKAIGRANARCATLPALAPIARLPATTIFTFVDMGPRLINVTPQKAIAGPYHRNGDAILDVHHAFDGTPETAHAIMVKHGATLLLTCPNMSESTIYRSRSPNGFYSRLAKGEKFAWLEPMPLPAGSPLLLWRIR</sequence>
<feature type="transmembrane region" description="Helical" evidence="1">
    <location>
        <begin position="264"/>
        <end position="284"/>
    </location>
</feature>
<keyword evidence="3" id="KW-1185">Reference proteome</keyword>
<evidence type="ECO:0000313" key="3">
    <source>
        <dbReference type="Proteomes" id="UP000276254"/>
    </source>
</evidence>
<evidence type="ECO:0000256" key="1">
    <source>
        <dbReference type="SAM" id="Phobius"/>
    </source>
</evidence>
<feature type="transmembrane region" description="Helical" evidence="1">
    <location>
        <begin position="397"/>
        <end position="415"/>
    </location>
</feature>
<dbReference type="KEGG" id="spha:D3Y57_11130"/>
<feature type="transmembrane region" description="Helical" evidence="1">
    <location>
        <begin position="196"/>
        <end position="221"/>
    </location>
</feature>
<keyword evidence="1" id="KW-0472">Membrane</keyword>
<reference evidence="2 3" key="1">
    <citation type="submission" date="2018-09" db="EMBL/GenBank/DDBJ databases">
        <title>Sphingomonas peninsula sp. nov., isolated from fildes peninsula, Antarctic soil.</title>
        <authorList>
            <person name="Yingchao G."/>
        </authorList>
    </citation>
    <scope>NUCLEOTIDE SEQUENCE [LARGE SCALE GENOMIC DNA]</scope>
    <source>
        <strain evidence="2 3">YZ-8</strain>
    </source>
</reference>
<accession>A0A494TAE6</accession>
<dbReference type="EMBL" id="CP032829">
    <property type="protein sequence ID" value="AYJ86419.1"/>
    <property type="molecule type" value="Genomic_DNA"/>
</dbReference>